<protein>
    <submittedName>
        <fullName evidence="3">PDZ domain-containing protein</fullName>
    </submittedName>
</protein>
<dbReference type="RefSeq" id="WP_386196523.1">
    <property type="nucleotide sequence ID" value="NZ_JBHSBC010000053.1"/>
</dbReference>
<dbReference type="Proteomes" id="UP001595698">
    <property type="component" value="Unassembled WGS sequence"/>
</dbReference>
<evidence type="ECO:0000313" key="3">
    <source>
        <dbReference type="EMBL" id="MFC3986347.1"/>
    </source>
</evidence>
<dbReference type="EMBL" id="JBHSBC010000053">
    <property type="protein sequence ID" value="MFC3986347.1"/>
    <property type="molecule type" value="Genomic_DNA"/>
</dbReference>
<feature type="region of interest" description="Disordered" evidence="1">
    <location>
        <begin position="1"/>
        <end position="27"/>
    </location>
</feature>
<reference evidence="4" key="1">
    <citation type="journal article" date="2019" name="Int. J. Syst. Evol. Microbiol.">
        <title>The Global Catalogue of Microorganisms (GCM) 10K type strain sequencing project: providing services to taxonomists for standard genome sequencing and annotation.</title>
        <authorList>
            <consortium name="The Broad Institute Genomics Platform"/>
            <consortium name="The Broad Institute Genome Sequencing Center for Infectious Disease"/>
            <person name="Wu L."/>
            <person name="Ma J."/>
        </authorList>
    </citation>
    <scope>NUCLEOTIDE SEQUENCE [LARGE SCALE GENOMIC DNA]</scope>
    <source>
        <strain evidence="4">TBRC 7912</strain>
    </source>
</reference>
<accession>A0ABV8FGF9</accession>
<dbReference type="Pfam" id="PF17820">
    <property type="entry name" value="PDZ_6"/>
    <property type="match status" value="1"/>
</dbReference>
<dbReference type="SUPFAM" id="SSF50156">
    <property type="entry name" value="PDZ domain-like"/>
    <property type="match status" value="1"/>
</dbReference>
<name>A0ABV8FGF9_9ACTN</name>
<dbReference type="InterPro" id="IPR001478">
    <property type="entry name" value="PDZ"/>
</dbReference>
<dbReference type="InterPro" id="IPR036034">
    <property type="entry name" value="PDZ_sf"/>
</dbReference>
<dbReference type="PROSITE" id="PS50106">
    <property type="entry name" value="PDZ"/>
    <property type="match status" value="1"/>
</dbReference>
<proteinExistence type="predicted"/>
<dbReference type="SMART" id="SM00228">
    <property type="entry name" value="PDZ"/>
    <property type="match status" value="1"/>
</dbReference>
<feature type="domain" description="PDZ" evidence="2">
    <location>
        <begin position="107"/>
        <end position="189"/>
    </location>
</feature>
<evidence type="ECO:0000256" key="1">
    <source>
        <dbReference type="SAM" id="MobiDB-lite"/>
    </source>
</evidence>
<keyword evidence="4" id="KW-1185">Reference proteome</keyword>
<evidence type="ECO:0000313" key="4">
    <source>
        <dbReference type="Proteomes" id="UP001595698"/>
    </source>
</evidence>
<evidence type="ECO:0000259" key="2">
    <source>
        <dbReference type="PROSITE" id="PS50106"/>
    </source>
</evidence>
<organism evidence="3 4">
    <name type="scientific">Streptosporangium jomthongense</name>
    <dbReference type="NCBI Taxonomy" id="1193683"/>
    <lineage>
        <taxon>Bacteria</taxon>
        <taxon>Bacillati</taxon>
        <taxon>Actinomycetota</taxon>
        <taxon>Actinomycetes</taxon>
        <taxon>Streptosporangiales</taxon>
        <taxon>Streptosporangiaceae</taxon>
        <taxon>Streptosporangium</taxon>
    </lineage>
</organism>
<dbReference type="Gene3D" id="2.30.42.10">
    <property type="match status" value="1"/>
</dbReference>
<sequence>MPELDAPGAAEPVTYPPDHRTRPTSGTFVFTAPPHTRITRLEMNCRPRPCAEAIATDGSTATARTGPGRWRWNVPVRVWLQAAANAPMQRARYSGNLSVDSERQPLDVVITEGRQGLFGVVREDAPNNSGALVSDVVPGSPADKAGIRPGDVIVSFNGRVITNAREQSAARVGVLRAGAVVPVTYRRPDGGVGTAEVTLVDTL</sequence>
<dbReference type="InterPro" id="IPR041489">
    <property type="entry name" value="PDZ_6"/>
</dbReference>
<gene>
    <name evidence="3" type="ORF">ACFOYY_39885</name>
</gene>
<comment type="caution">
    <text evidence="3">The sequence shown here is derived from an EMBL/GenBank/DDBJ whole genome shotgun (WGS) entry which is preliminary data.</text>
</comment>